<dbReference type="Proteomes" id="UP000186851">
    <property type="component" value="Chromosome"/>
</dbReference>
<gene>
    <name evidence="1" type="ORF">OdinLCB4_003660</name>
</gene>
<evidence type="ECO:0000313" key="1">
    <source>
        <dbReference type="EMBL" id="WEU41008.1"/>
    </source>
</evidence>
<dbReference type="EMBL" id="CP091871">
    <property type="protein sequence ID" value="WEU41008.1"/>
    <property type="molecule type" value="Genomic_DNA"/>
</dbReference>
<evidence type="ECO:0000313" key="2">
    <source>
        <dbReference type="Proteomes" id="UP000186851"/>
    </source>
</evidence>
<dbReference type="KEGG" id="oyw:OdinLCB4_003660"/>
<sequence>MAYSLLNIEAIANKIKEVISKPVDEQSFLTSLWRVRAEVEYATSILSLELEGNTELERIAKPIKLKNIDKNSILEQINEVLLNLTGVKEDKIILFEKLWRLKELLTILLKVSDKTYKRIKIGEGNFNN</sequence>
<reference evidence="1" key="1">
    <citation type="journal article" date="2017" name="Nature">
        <title>Asgard archaea illuminate the origin of eukaryotic cellular complexity.</title>
        <authorList>
            <person name="Zaremba-Niedzwiedzka K."/>
            <person name="Caceres E.F."/>
            <person name="Saw J.H."/>
            <person name="Backstrom D."/>
            <person name="Juzokaite L."/>
            <person name="Vancaester E."/>
            <person name="Seitz K.W."/>
            <person name="Anantharaman K."/>
            <person name="Starnawski P."/>
            <person name="Kjeldsen K.U."/>
            <person name="Scott M.B."/>
            <person name="Nunoura T."/>
            <person name="Banfield J.F."/>
            <person name="Schramm A."/>
            <person name="Baker B.J."/>
            <person name="Spang A."/>
            <person name="Ettema T.J.G."/>
        </authorList>
    </citation>
    <scope>NUCLEOTIDE SEQUENCE</scope>
    <source>
        <strain evidence="1">LCB_4</strain>
    </source>
</reference>
<proteinExistence type="predicted"/>
<organism evidence="1 2">
    <name type="scientific">Odinarchaeota yellowstonii (strain LCB_4)</name>
    <dbReference type="NCBI Taxonomy" id="1841599"/>
    <lineage>
        <taxon>Archaea</taxon>
        <taxon>Promethearchaeati</taxon>
        <taxon>Candidatus Odinarchaeota</taxon>
        <taxon>Candidatus Odinarchaeia</taxon>
        <taxon>Candidatus Odinarchaeales</taxon>
        <taxon>Candidatus Odinarchaeaceae</taxon>
        <taxon>Candidatus Odinarchaeum</taxon>
    </lineage>
</organism>
<protein>
    <submittedName>
        <fullName evidence="1">Uncharacterized protein</fullName>
    </submittedName>
</protein>
<name>A0AAF0D3I8_ODILC</name>
<dbReference type="AlphaFoldDB" id="A0AAF0D3I8"/>
<accession>A0AAF0D3I8</accession>
<reference evidence="1" key="2">
    <citation type="journal article" date="2022" name="Nat. Microbiol.">
        <title>A closed Candidatus Odinarchaeum chromosome exposes Asgard archaeal viruses.</title>
        <authorList>
            <person name="Tamarit D."/>
            <person name="Caceres E.F."/>
            <person name="Krupovic M."/>
            <person name="Nijland R."/>
            <person name="Eme L."/>
            <person name="Robinson N.P."/>
            <person name="Ettema T.J.G."/>
        </authorList>
    </citation>
    <scope>NUCLEOTIDE SEQUENCE</scope>
    <source>
        <strain evidence="1">LCB_4</strain>
    </source>
</reference>